<evidence type="ECO:0000313" key="2">
    <source>
        <dbReference type="EMBL" id="PVD35350.1"/>
    </source>
</evidence>
<comment type="caution">
    <text evidence="2">The sequence shown here is derived from an EMBL/GenBank/DDBJ whole genome shotgun (WGS) entry which is preliminary data.</text>
</comment>
<organism evidence="2 3">
    <name type="scientific">Pomacea canaliculata</name>
    <name type="common">Golden apple snail</name>
    <dbReference type="NCBI Taxonomy" id="400727"/>
    <lineage>
        <taxon>Eukaryota</taxon>
        <taxon>Metazoa</taxon>
        <taxon>Spiralia</taxon>
        <taxon>Lophotrochozoa</taxon>
        <taxon>Mollusca</taxon>
        <taxon>Gastropoda</taxon>
        <taxon>Caenogastropoda</taxon>
        <taxon>Architaenioglossa</taxon>
        <taxon>Ampullarioidea</taxon>
        <taxon>Ampullariidae</taxon>
        <taxon>Pomacea</taxon>
    </lineage>
</organism>
<sequence length="153" mass="16394">MNVCEVRAAQRSERQQQVSRGRGHGDCGPGCSGGGLTADCGRAAGGKPRRAGSPPRAPSHRRVPGDRCASGNRTRGDRQADKPHLQAPVVSRHGQAQPSSTIRRRIPSVNFIDAIEDKQDDQRTVKERADNYTGQRGYPPNVLCLPPKHSGGG</sequence>
<gene>
    <name evidence="2" type="ORF">C0Q70_02310</name>
</gene>
<feature type="compositionally biased region" description="Low complexity" evidence="1">
    <location>
        <begin position="41"/>
        <end position="54"/>
    </location>
</feature>
<feature type="compositionally biased region" description="Basic and acidic residues" evidence="1">
    <location>
        <begin position="117"/>
        <end position="130"/>
    </location>
</feature>
<evidence type="ECO:0000313" key="3">
    <source>
        <dbReference type="Proteomes" id="UP000245119"/>
    </source>
</evidence>
<keyword evidence="3" id="KW-1185">Reference proteome</keyword>
<feature type="compositionally biased region" description="Gly residues" evidence="1">
    <location>
        <begin position="26"/>
        <end position="36"/>
    </location>
</feature>
<dbReference type="EMBL" id="PZQS01000002">
    <property type="protein sequence ID" value="PVD35350.1"/>
    <property type="molecule type" value="Genomic_DNA"/>
</dbReference>
<dbReference type="Proteomes" id="UP000245119">
    <property type="component" value="Linkage Group LG2"/>
</dbReference>
<feature type="region of interest" description="Disordered" evidence="1">
    <location>
        <begin position="117"/>
        <end position="153"/>
    </location>
</feature>
<reference evidence="2 3" key="1">
    <citation type="submission" date="2018-04" db="EMBL/GenBank/DDBJ databases">
        <title>The genome of golden apple snail Pomacea canaliculata provides insight into stress tolerance and invasive adaptation.</title>
        <authorList>
            <person name="Liu C."/>
            <person name="Liu B."/>
            <person name="Ren Y."/>
            <person name="Zhang Y."/>
            <person name="Wang H."/>
            <person name="Li S."/>
            <person name="Jiang F."/>
            <person name="Yin L."/>
            <person name="Zhang G."/>
            <person name="Qian W."/>
            <person name="Fan W."/>
        </authorList>
    </citation>
    <scope>NUCLEOTIDE SEQUENCE [LARGE SCALE GENOMIC DNA]</scope>
    <source>
        <strain evidence="2">SZHN2017</strain>
        <tissue evidence="2">Muscle</tissue>
    </source>
</reference>
<name>A0A2T7PPM3_POMCA</name>
<evidence type="ECO:0000256" key="1">
    <source>
        <dbReference type="SAM" id="MobiDB-lite"/>
    </source>
</evidence>
<protein>
    <submittedName>
        <fullName evidence="2">Uncharacterized protein</fullName>
    </submittedName>
</protein>
<dbReference type="AlphaFoldDB" id="A0A2T7PPM3"/>
<proteinExistence type="predicted"/>
<feature type="compositionally biased region" description="Basic and acidic residues" evidence="1">
    <location>
        <begin position="74"/>
        <end position="84"/>
    </location>
</feature>
<accession>A0A2T7PPM3</accession>
<feature type="region of interest" description="Disordered" evidence="1">
    <location>
        <begin position="1"/>
        <end position="104"/>
    </location>
</feature>